<organism evidence="5 6">
    <name type="scientific">Leucosporidium creatinivorum</name>
    <dbReference type="NCBI Taxonomy" id="106004"/>
    <lineage>
        <taxon>Eukaryota</taxon>
        <taxon>Fungi</taxon>
        <taxon>Dikarya</taxon>
        <taxon>Basidiomycota</taxon>
        <taxon>Pucciniomycotina</taxon>
        <taxon>Microbotryomycetes</taxon>
        <taxon>Leucosporidiales</taxon>
        <taxon>Leucosporidium</taxon>
    </lineage>
</organism>
<dbReference type="Gene3D" id="1.10.287.310">
    <property type="match status" value="1"/>
</dbReference>
<comment type="caution">
    <text evidence="5">The sequence shown here is derived from an EMBL/GenBank/DDBJ whole genome shotgun (WGS) entry which is preliminary data.</text>
</comment>
<dbReference type="InterPro" id="IPR001854">
    <property type="entry name" value="Ribosomal_uL29"/>
</dbReference>
<dbReference type="GO" id="GO:0000463">
    <property type="term" value="P:maturation of LSU-rRNA from tricistronic rRNA transcript (SSU-rRNA, 5.8S rRNA, LSU-rRNA)"/>
    <property type="evidence" value="ECO:0007669"/>
    <property type="project" value="InterPro"/>
</dbReference>
<dbReference type="InterPro" id="IPR045059">
    <property type="entry name" value="Ribosomal_uL29_euk"/>
</dbReference>
<dbReference type="GO" id="GO:0003735">
    <property type="term" value="F:structural constituent of ribosome"/>
    <property type="evidence" value="ECO:0007669"/>
    <property type="project" value="InterPro"/>
</dbReference>
<evidence type="ECO:0000313" key="6">
    <source>
        <dbReference type="Proteomes" id="UP000193467"/>
    </source>
</evidence>
<dbReference type="GO" id="GO:0006412">
    <property type="term" value="P:translation"/>
    <property type="evidence" value="ECO:0007669"/>
    <property type="project" value="InterPro"/>
</dbReference>
<sequence>MSSQQNKVRASELVTKKRDELLKQLDELKTELVSLRVQKITGGNASKLNRISVVRKSIARVLTVVNQKTRQNLRELYKNKKHLPLDLRTKKTRAIRRRLTKHERTVSTEKAKKVATHFPKRRYAVKVRLLCSLESSRESQAEALTLSFNRPKRFASNLGFGVCERAVGDL</sequence>
<dbReference type="PANTHER" id="PTHR45722">
    <property type="entry name" value="60S RIBOSOMAL PROTEIN L35"/>
    <property type="match status" value="1"/>
</dbReference>
<evidence type="ECO:0000256" key="3">
    <source>
        <dbReference type="ARBA" id="ARBA00023274"/>
    </source>
</evidence>
<dbReference type="SUPFAM" id="SSF46561">
    <property type="entry name" value="Ribosomal protein L29 (L29p)"/>
    <property type="match status" value="1"/>
</dbReference>
<dbReference type="FunCoup" id="A0A1Y2FZ62">
    <property type="interactions" value="340"/>
</dbReference>
<dbReference type="Pfam" id="PF00831">
    <property type="entry name" value="Ribosomal_L29"/>
    <property type="match status" value="1"/>
</dbReference>
<dbReference type="AlphaFoldDB" id="A0A1Y2FZ62"/>
<dbReference type="CDD" id="cd00427">
    <property type="entry name" value="Ribosomal_L29_HIP"/>
    <property type="match status" value="1"/>
</dbReference>
<dbReference type="PANTHER" id="PTHR45722:SF2">
    <property type="entry name" value="LARGE RIBOSOMAL SUBUNIT PROTEIN UL29-RELATED"/>
    <property type="match status" value="1"/>
</dbReference>
<protein>
    <submittedName>
        <fullName evidence="5">Ribosomal L29 protein-domain-containing protein</fullName>
    </submittedName>
</protein>
<dbReference type="InterPro" id="IPR036049">
    <property type="entry name" value="Ribosomal_uL29_sf"/>
</dbReference>
<evidence type="ECO:0000256" key="1">
    <source>
        <dbReference type="ARBA" id="ARBA00009254"/>
    </source>
</evidence>
<dbReference type="GO" id="GO:0022625">
    <property type="term" value="C:cytosolic large ribosomal subunit"/>
    <property type="evidence" value="ECO:0007669"/>
    <property type="project" value="InterPro"/>
</dbReference>
<keyword evidence="4" id="KW-0175">Coiled coil</keyword>
<feature type="coiled-coil region" evidence="4">
    <location>
        <begin position="11"/>
        <end position="38"/>
    </location>
</feature>
<dbReference type="InParanoid" id="A0A1Y2FZ62"/>
<dbReference type="PROSITE" id="PS00579">
    <property type="entry name" value="RIBOSOMAL_L29"/>
    <property type="match status" value="1"/>
</dbReference>
<keyword evidence="2" id="KW-0689">Ribosomal protein</keyword>
<dbReference type="OrthoDB" id="528635at2759"/>
<dbReference type="Proteomes" id="UP000193467">
    <property type="component" value="Unassembled WGS sequence"/>
</dbReference>
<dbReference type="FunFam" id="1.10.287.310:FF:000002">
    <property type="entry name" value="60S ribosomal protein L35"/>
    <property type="match status" value="1"/>
</dbReference>
<keyword evidence="6" id="KW-1185">Reference proteome</keyword>
<name>A0A1Y2FZ62_9BASI</name>
<proteinExistence type="inferred from homology"/>
<dbReference type="HAMAP" id="MF_00374">
    <property type="entry name" value="Ribosomal_uL29"/>
    <property type="match status" value="1"/>
</dbReference>
<gene>
    <name evidence="5" type="ORF">BCR35DRAFT_288098</name>
</gene>
<dbReference type="InterPro" id="IPR018254">
    <property type="entry name" value="Ribosomal_uL29_CS"/>
</dbReference>
<evidence type="ECO:0000256" key="2">
    <source>
        <dbReference type="ARBA" id="ARBA00022980"/>
    </source>
</evidence>
<keyword evidence="3" id="KW-0687">Ribonucleoprotein</keyword>
<dbReference type="EMBL" id="MCGR01000006">
    <property type="protein sequence ID" value="ORY89396.1"/>
    <property type="molecule type" value="Genomic_DNA"/>
</dbReference>
<comment type="similarity">
    <text evidence="1">Belongs to the universal ribosomal protein uL29 family.</text>
</comment>
<dbReference type="FunFam" id="6.10.250.3450:FF:000001">
    <property type="entry name" value="60S ribosomal protein L35"/>
    <property type="match status" value="1"/>
</dbReference>
<dbReference type="NCBIfam" id="TIGR00012">
    <property type="entry name" value="L29"/>
    <property type="match status" value="1"/>
</dbReference>
<dbReference type="STRING" id="106004.A0A1Y2FZ62"/>
<dbReference type="GO" id="GO:0003729">
    <property type="term" value="F:mRNA binding"/>
    <property type="evidence" value="ECO:0007669"/>
    <property type="project" value="TreeGrafter"/>
</dbReference>
<reference evidence="5 6" key="1">
    <citation type="submission" date="2016-07" db="EMBL/GenBank/DDBJ databases">
        <title>Pervasive Adenine N6-methylation of Active Genes in Fungi.</title>
        <authorList>
            <consortium name="DOE Joint Genome Institute"/>
            <person name="Mondo S.J."/>
            <person name="Dannebaum R.O."/>
            <person name="Kuo R.C."/>
            <person name="Labutti K."/>
            <person name="Haridas S."/>
            <person name="Kuo A."/>
            <person name="Salamov A."/>
            <person name="Ahrendt S.R."/>
            <person name="Lipzen A."/>
            <person name="Sullivan W."/>
            <person name="Andreopoulos W.B."/>
            <person name="Clum A."/>
            <person name="Lindquist E."/>
            <person name="Daum C."/>
            <person name="Ramamoorthy G.K."/>
            <person name="Gryganskyi A."/>
            <person name="Culley D."/>
            <person name="Magnuson J.K."/>
            <person name="James T.Y."/>
            <person name="O'Malley M.A."/>
            <person name="Stajich J.E."/>
            <person name="Spatafora J.W."/>
            <person name="Visel A."/>
            <person name="Grigoriev I.V."/>
        </authorList>
    </citation>
    <scope>NUCLEOTIDE SEQUENCE [LARGE SCALE GENOMIC DNA]</scope>
    <source>
        <strain evidence="5 6">62-1032</strain>
    </source>
</reference>
<dbReference type="GO" id="GO:0030684">
    <property type="term" value="C:preribosome"/>
    <property type="evidence" value="ECO:0007669"/>
    <property type="project" value="UniProtKB-ARBA"/>
</dbReference>
<evidence type="ECO:0000256" key="4">
    <source>
        <dbReference type="SAM" id="Coils"/>
    </source>
</evidence>
<dbReference type="Gene3D" id="6.10.250.3450">
    <property type="match status" value="1"/>
</dbReference>
<evidence type="ECO:0000313" key="5">
    <source>
        <dbReference type="EMBL" id="ORY89396.1"/>
    </source>
</evidence>
<accession>A0A1Y2FZ62</accession>